<feature type="transmembrane region" description="Helical" evidence="7">
    <location>
        <begin position="29"/>
        <end position="46"/>
    </location>
</feature>
<feature type="transmembrane region" description="Helical" evidence="7">
    <location>
        <begin position="117"/>
        <end position="137"/>
    </location>
</feature>
<dbReference type="InterPro" id="IPR020846">
    <property type="entry name" value="MFS_dom"/>
</dbReference>
<feature type="transmembrane region" description="Helical" evidence="7">
    <location>
        <begin position="179"/>
        <end position="198"/>
    </location>
</feature>
<proteinExistence type="predicted"/>
<dbReference type="RefSeq" id="WP_241245006.1">
    <property type="nucleotide sequence ID" value="NZ_CP049253.1"/>
</dbReference>
<name>A0ABS4ZEZ8_9MICO</name>
<evidence type="ECO:0000256" key="5">
    <source>
        <dbReference type="ARBA" id="ARBA00022989"/>
    </source>
</evidence>
<feature type="transmembrane region" description="Helical" evidence="7">
    <location>
        <begin position="210"/>
        <end position="229"/>
    </location>
</feature>
<dbReference type="SUPFAM" id="SSF103473">
    <property type="entry name" value="MFS general substrate transporter"/>
    <property type="match status" value="1"/>
</dbReference>
<dbReference type="InterPro" id="IPR036259">
    <property type="entry name" value="MFS_trans_sf"/>
</dbReference>
<evidence type="ECO:0000256" key="7">
    <source>
        <dbReference type="SAM" id="Phobius"/>
    </source>
</evidence>
<dbReference type="PANTHER" id="PTHR42718:SF47">
    <property type="entry name" value="METHYL VIOLOGEN RESISTANCE PROTEIN SMVA"/>
    <property type="match status" value="1"/>
</dbReference>
<dbReference type="Pfam" id="PF07690">
    <property type="entry name" value="MFS_1"/>
    <property type="match status" value="1"/>
</dbReference>
<evidence type="ECO:0000313" key="10">
    <source>
        <dbReference type="Proteomes" id="UP001519362"/>
    </source>
</evidence>
<keyword evidence="3" id="KW-1003">Cell membrane</keyword>
<dbReference type="PROSITE" id="PS50850">
    <property type="entry name" value="MFS"/>
    <property type="match status" value="1"/>
</dbReference>
<evidence type="ECO:0000256" key="2">
    <source>
        <dbReference type="ARBA" id="ARBA00022448"/>
    </source>
</evidence>
<dbReference type="Gene3D" id="1.20.1720.10">
    <property type="entry name" value="Multidrug resistance protein D"/>
    <property type="match status" value="1"/>
</dbReference>
<organism evidence="9 10">
    <name type="scientific">Microbacterium amylolyticum</name>
    <dbReference type="NCBI Taxonomy" id="936337"/>
    <lineage>
        <taxon>Bacteria</taxon>
        <taxon>Bacillati</taxon>
        <taxon>Actinomycetota</taxon>
        <taxon>Actinomycetes</taxon>
        <taxon>Micrococcales</taxon>
        <taxon>Microbacteriaceae</taxon>
        <taxon>Microbacterium</taxon>
    </lineage>
</organism>
<evidence type="ECO:0000256" key="4">
    <source>
        <dbReference type="ARBA" id="ARBA00022692"/>
    </source>
</evidence>
<evidence type="ECO:0000256" key="1">
    <source>
        <dbReference type="ARBA" id="ARBA00004651"/>
    </source>
</evidence>
<keyword evidence="2" id="KW-0813">Transport</keyword>
<comment type="subcellular location">
    <subcellularLocation>
        <location evidence="1">Cell membrane</location>
        <topology evidence="1">Multi-pass membrane protein</topology>
    </subcellularLocation>
</comment>
<evidence type="ECO:0000259" key="8">
    <source>
        <dbReference type="PROSITE" id="PS50850"/>
    </source>
</evidence>
<evidence type="ECO:0000256" key="6">
    <source>
        <dbReference type="ARBA" id="ARBA00023136"/>
    </source>
</evidence>
<feature type="transmembrane region" description="Helical" evidence="7">
    <location>
        <begin position="58"/>
        <end position="78"/>
    </location>
</feature>
<feature type="transmembrane region" description="Helical" evidence="7">
    <location>
        <begin position="143"/>
        <end position="167"/>
    </location>
</feature>
<evidence type="ECO:0000256" key="3">
    <source>
        <dbReference type="ARBA" id="ARBA00022475"/>
    </source>
</evidence>
<dbReference type="CDD" id="cd17321">
    <property type="entry name" value="MFS_MMR_MDR_like"/>
    <property type="match status" value="1"/>
</dbReference>
<protein>
    <submittedName>
        <fullName evidence="9">DHA2 family multidrug resistance protein-like MFS transporter</fullName>
    </submittedName>
</protein>
<keyword evidence="10" id="KW-1185">Reference proteome</keyword>
<keyword evidence="6 7" id="KW-0472">Membrane</keyword>
<feature type="transmembrane region" description="Helical" evidence="7">
    <location>
        <begin position="457"/>
        <end position="476"/>
    </location>
</feature>
<evidence type="ECO:0000313" key="9">
    <source>
        <dbReference type="EMBL" id="MBP2435865.1"/>
    </source>
</evidence>
<sequence length="481" mass="49033">MLLLSIDLTVLSIAVPALSRDLEPSGTQLLWIIDVYGLVLAGSLLLMGSLGDRIGRRLLLLVGAAAFGAASVLAAFSGSAEVLIAARAIMGLAGATLMPSTLALIRNIFHDPLQRRTAVAIWTSCFAAGMGLGPLLGGALLAHFAWGALFLINVPIMVLLLIAGPFLLPESKNPDPGPFDVLSAVLVTTGLVAVVYGFKTAATNSWQDGSWIGIAVGFVVLAAVLLRLLRAQNPLIDVRLFRAAPFTTSVLANALGVFAQTSLLFFFPQYVQVVLEKSPLEAGLWALPVAVGSLLGALSAPLFARVIPVPWIVGGGFALAAAGFVAMSMLGTSAILGIAVFGGFFLGVGVGVADPLTNDVILGSVPPHKAGAAAGIGETGYEVGGALGIATLGAVGMSLYRDNLTSSAPEGMSADAVDAASETLGASQIVADSLPEEIGAGFQAMANEAFTAAMSDVFLIGAAIMAATAVAATIVLRRTMR</sequence>
<accession>A0ABS4ZEZ8</accession>
<dbReference type="EMBL" id="JAGIOL010000001">
    <property type="protein sequence ID" value="MBP2435865.1"/>
    <property type="molecule type" value="Genomic_DNA"/>
</dbReference>
<feature type="transmembrane region" description="Helical" evidence="7">
    <location>
        <begin position="84"/>
        <end position="105"/>
    </location>
</feature>
<feature type="transmembrane region" description="Helical" evidence="7">
    <location>
        <begin position="250"/>
        <end position="271"/>
    </location>
</feature>
<gene>
    <name evidence="9" type="ORF">JOF34_000451</name>
</gene>
<dbReference type="Proteomes" id="UP001519362">
    <property type="component" value="Unassembled WGS sequence"/>
</dbReference>
<keyword evidence="5 7" id="KW-1133">Transmembrane helix</keyword>
<keyword evidence="4 7" id="KW-0812">Transmembrane</keyword>
<feature type="transmembrane region" description="Helical" evidence="7">
    <location>
        <begin position="283"/>
        <end position="304"/>
    </location>
</feature>
<dbReference type="Gene3D" id="1.20.1250.20">
    <property type="entry name" value="MFS general substrate transporter like domains"/>
    <property type="match status" value="1"/>
</dbReference>
<dbReference type="PANTHER" id="PTHR42718">
    <property type="entry name" value="MAJOR FACILITATOR SUPERFAMILY MULTIDRUG TRANSPORTER MFSC"/>
    <property type="match status" value="1"/>
</dbReference>
<reference evidence="9 10" key="1">
    <citation type="submission" date="2021-03" db="EMBL/GenBank/DDBJ databases">
        <title>Sequencing the genomes of 1000 actinobacteria strains.</title>
        <authorList>
            <person name="Klenk H.-P."/>
        </authorList>
    </citation>
    <scope>NUCLEOTIDE SEQUENCE [LARGE SCALE GENOMIC DNA]</scope>
    <source>
        <strain evidence="9 10">DSM 24221</strain>
    </source>
</reference>
<dbReference type="InterPro" id="IPR011701">
    <property type="entry name" value="MFS"/>
</dbReference>
<feature type="domain" description="Major facilitator superfamily (MFS) profile" evidence="8">
    <location>
        <begin position="1"/>
        <end position="480"/>
    </location>
</feature>
<comment type="caution">
    <text evidence="9">The sequence shown here is derived from an EMBL/GenBank/DDBJ whole genome shotgun (WGS) entry which is preliminary data.</text>
</comment>
<feature type="transmembrane region" description="Helical" evidence="7">
    <location>
        <begin position="316"/>
        <end position="346"/>
    </location>
</feature>